<dbReference type="InterPro" id="IPR013429">
    <property type="entry name" value="Regulatory_FmdB_Zinc_ribbon"/>
</dbReference>
<dbReference type="NCBIfam" id="TIGR02605">
    <property type="entry name" value="CxxC_CxxC_SSSS"/>
    <property type="match status" value="1"/>
</dbReference>
<proteinExistence type="predicted"/>
<dbReference type="EMBL" id="LAZR01068079">
    <property type="protein sequence ID" value="KKK50327.1"/>
    <property type="molecule type" value="Genomic_DNA"/>
</dbReference>
<dbReference type="SMART" id="SM00834">
    <property type="entry name" value="CxxC_CXXC_SSSS"/>
    <property type="match status" value="1"/>
</dbReference>
<sequence>MLLKVLSLERSRRVPTYVYECGKCGEEWEEVHVIADRNNCGRCGKCGGEGEKVITAFSNHVFRSRWMEGISSEPVYVESHKQLNSICEENNCYIEKDDRRKQKAYYESRGMVEEGKRVCR</sequence>
<organism evidence="2">
    <name type="scientific">marine sediment metagenome</name>
    <dbReference type="NCBI Taxonomy" id="412755"/>
    <lineage>
        <taxon>unclassified sequences</taxon>
        <taxon>metagenomes</taxon>
        <taxon>ecological metagenomes</taxon>
    </lineage>
</organism>
<protein>
    <recommendedName>
        <fullName evidence="1">Putative regulatory protein FmdB zinc ribbon domain-containing protein</fullName>
    </recommendedName>
</protein>
<dbReference type="AlphaFoldDB" id="A0A0F8W0X5"/>
<accession>A0A0F8W0X5</accession>
<comment type="caution">
    <text evidence="2">The sequence shown here is derived from an EMBL/GenBank/DDBJ whole genome shotgun (WGS) entry which is preliminary data.</text>
</comment>
<name>A0A0F8W0X5_9ZZZZ</name>
<evidence type="ECO:0000313" key="2">
    <source>
        <dbReference type="EMBL" id="KKK50327.1"/>
    </source>
</evidence>
<evidence type="ECO:0000259" key="1">
    <source>
        <dbReference type="SMART" id="SM00834"/>
    </source>
</evidence>
<reference evidence="2" key="1">
    <citation type="journal article" date="2015" name="Nature">
        <title>Complex archaea that bridge the gap between prokaryotes and eukaryotes.</title>
        <authorList>
            <person name="Spang A."/>
            <person name="Saw J.H."/>
            <person name="Jorgensen S.L."/>
            <person name="Zaremba-Niedzwiedzka K."/>
            <person name="Martijn J."/>
            <person name="Lind A.E."/>
            <person name="van Eijk R."/>
            <person name="Schleper C."/>
            <person name="Guy L."/>
            <person name="Ettema T.J."/>
        </authorList>
    </citation>
    <scope>NUCLEOTIDE SEQUENCE</scope>
</reference>
<feature type="domain" description="Putative regulatory protein FmdB zinc ribbon" evidence="1">
    <location>
        <begin position="15"/>
        <end position="55"/>
    </location>
</feature>
<gene>
    <name evidence="2" type="ORF">LCGC14_3126130</name>
</gene>